<keyword evidence="2" id="KW-0472">Membrane</keyword>
<accession>A9PFG7</accession>
<evidence type="ECO:0000256" key="1">
    <source>
        <dbReference type="SAM" id="MobiDB-lite"/>
    </source>
</evidence>
<feature type="region of interest" description="Disordered" evidence="1">
    <location>
        <begin position="74"/>
        <end position="103"/>
    </location>
</feature>
<dbReference type="ExpressionAtlas" id="A9PFG7">
    <property type="expression patterns" value="baseline and differential"/>
</dbReference>
<feature type="compositionally biased region" description="Low complexity" evidence="1">
    <location>
        <begin position="165"/>
        <end position="181"/>
    </location>
</feature>
<name>A9PFG7_POPTR</name>
<protein>
    <submittedName>
        <fullName evidence="3">Uncharacterized protein</fullName>
    </submittedName>
</protein>
<dbReference type="PANTHER" id="PTHR43049:SF1">
    <property type="entry name" value="EARLY ENDOSOME ANTIGEN"/>
    <property type="match status" value="1"/>
</dbReference>
<dbReference type="PANTHER" id="PTHR43049">
    <property type="entry name" value="EARLY ENDOSOME ANTIGEN"/>
    <property type="match status" value="1"/>
</dbReference>
<evidence type="ECO:0000256" key="2">
    <source>
        <dbReference type="SAM" id="Phobius"/>
    </source>
</evidence>
<dbReference type="EMBL" id="EF147086">
    <property type="protein sequence ID" value="ABK95120.1"/>
    <property type="molecule type" value="mRNA"/>
</dbReference>
<organism evidence="3">
    <name type="scientific">Populus trichocarpa</name>
    <name type="common">Western balsam poplar</name>
    <name type="synonym">Populus balsamifera subsp. trichocarpa</name>
    <dbReference type="NCBI Taxonomy" id="3694"/>
    <lineage>
        <taxon>Eukaryota</taxon>
        <taxon>Viridiplantae</taxon>
        <taxon>Streptophyta</taxon>
        <taxon>Embryophyta</taxon>
        <taxon>Tracheophyta</taxon>
        <taxon>Spermatophyta</taxon>
        <taxon>Magnoliopsida</taxon>
        <taxon>eudicotyledons</taxon>
        <taxon>Gunneridae</taxon>
        <taxon>Pentapetalae</taxon>
        <taxon>rosids</taxon>
        <taxon>fabids</taxon>
        <taxon>Malpighiales</taxon>
        <taxon>Salicaceae</taxon>
        <taxon>Saliceae</taxon>
        <taxon>Populus</taxon>
    </lineage>
</organism>
<evidence type="ECO:0000313" key="3">
    <source>
        <dbReference type="EMBL" id="ABK95120.1"/>
    </source>
</evidence>
<keyword evidence="2" id="KW-1133">Transmembrane helix</keyword>
<reference evidence="3" key="1">
    <citation type="journal article" date="2008" name="BMC Genomics">
        <title>Analysis of 4,664 high-quality sequence-finished poplar full-length cDNA clones and their utility for the discovery of genes responding to insect feeding.</title>
        <authorList>
            <person name="Ralph S.G."/>
            <person name="Chun H.J."/>
            <person name="Cooper D."/>
            <person name="Kirkpatrick R."/>
            <person name="Kolosova N."/>
            <person name="Gunter L."/>
            <person name="Tuskan G.A."/>
            <person name="Douglas C.J."/>
            <person name="Holt R.A."/>
            <person name="Jones S.J."/>
            <person name="Marra M.A."/>
            <person name="Bohlmann J."/>
        </authorList>
    </citation>
    <scope>NUCLEOTIDE SEQUENCE</scope>
    <source>
        <tissue evidence="3">Young and mature leaves</tissue>
    </source>
</reference>
<dbReference type="AlphaFoldDB" id="A9PFG7"/>
<proteinExistence type="evidence at transcript level"/>
<feature type="compositionally biased region" description="Basic and acidic residues" evidence="1">
    <location>
        <begin position="125"/>
        <end position="146"/>
    </location>
</feature>
<feature type="transmembrane region" description="Helical" evidence="2">
    <location>
        <begin position="187"/>
        <end position="207"/>
    </location>
</feature>
<keyword evidence="2" id="KW-0812">Transmembrane</keyword>
<feature type="region of interest" description="Disordered" evidence="1">
    <location>
        <begin position="125"/>
        <end position="181"/>
    </location>
</feature>
<sequence>MEENNLLNETYQNGKKELQSVIIQLEEELMGQKANEDALKSEIESLKAEVAEKLALQTSLEELKKQLAAAEAQLKEQKEADSHNQLEKDEAQKKSLEAKNKEVSHLENQVKELEQKLQVAGAKLLEKGDGSSPAEHKDGLEIKSRDIGAVISTPTKRKSKKKLEAASAQASSSSQTHTQTADVSPAMTFKIILGVALVSIIIGVYLGKRY</sequence>